<dbReference type="InterPro" id="IPR019741">
    <property type="entry name" value="Galactokinase_CS"/>
</dbReference>
<keyword evidence="8 11" id="KW-0460">Magnesium</keyword>
<dbReference type="InterPro" id="IPR013750">
    <property type="entry name" value="GHMP_kinase_C_dom"/>
</dbReference>
<dbReference type="Pfam" id="PF10509">
    <property type="entry name" value="GalKase_gal_bdg"/>
    <property type="match status" value="1"/>
</dbReference>
<dbReference type="GO" id="GO:0005829">
    <property type="term" value="C:cytosol"/>
    <property type="evidence" value="ECO:0007669"/>
    <property type="project" value="TreeGrafter"/>
</dbReference>
<keyword evidence="7 11" id="KW-0067">ATP-binding</keyword>
<keyword evidence="3 11" id="KW-0808">Transferase</keyword>
<feature type="domain" description="Galactokinase N-terminal" evidence="15">
    <location>
        <begin position="10"/>
        <end position="57"/>
    </location>
</feature>
<proteinExistence type="inferred from homology"/>
<dbReference type="PANTHER" id="PTHR10457">
    <property type="entry name" value="MEVALONATE KINASE/GALACTOKINASE"/>
    <property type="match status" value="1"/>
</dbReference>
<sequence length="380" mass="40469">MDTVEKLTTCYRKLMGSVPEGIWFAPGRVNLIGEHTDYNDGFVLPFALEQRALVAAGHRDDDLIVMHAMDLSETVELPLSNLNPGGGGWAAYLAGVLWALREAGHQVGAVNLVLTSDVPLGAGLSSSAAIECAVMAAACDLFGLEIAPMERARLAQRAENAYVGAPTGLLDQAASTLCHAGHGLFMDCRTLETAEVPLPLREQGVEILVLDTRTPHSHVDGEYGERRATCEQAAAILGIRALRDVTNLDAALARLPDERMRKRVRHVVTENDRTRAALELAVKGNLAGIASLLNESHASMRDDYEITVPTIDLAVETALAQGALGARMTGGGFGGCIIAWCPTGRAEHIGSAIRDAFEKAGFLDPSWFTAVPSEGAGRLK</sequence>
<dbReference type="EMBL" id="LR134406">
    <property type="protein sequence ID" value="VEH70057.1"/>
    <property type="molecule type" value="Genomic_DNA"/>
</dbReference>
<dbReference type="Gene3D" id="3.30.70.890">
    <property type="entry name" value="GHMP kinase, C-terminal domain"/>
    <property type="match status" value="1"/>
</dbReference>
<comment type="pathway">
    <text evidence="11">Carbohydrate metabolism; galactose metabolism.</text>
</comment>
<protein>
    <recommendedName>
        <fullName evidence="11 12">Galactokinase</fullName>
        <ecNumber evidence="11 12">2.7.1.6</ecNumber>
    </recommendedName>
    <alternativeName>
        <fullName evidence="11">Galactose kinase</fullName>
    </alternativeName>
</protein>
<dbReference type="InterPro" id="IPR000705">
    <property type="entry name" value="Galactokinase"/>
</dbReference>
<feature type="binding site" evidence="11">
    <location>
        <position position="159"/>
    </location>
    <ligand>
        <name>Mg(2+)</name>
        <dbReference type="ChEBI" id="CHEBI:18420"/>
    </ligand>
</feature>
<dbReference type="PROSITE" id="PS00627">
    <property type="entry name" value="GHMP_KINASES_ATP"/>
    <property type="match status" value="1"/>
</dbReference>
<keyword evidence="18" id="KW-1185">Reference proteome</keyword>
<dbReference type="EC" id="2.7.1.6" evidence="11 12"/>
<dbReference type="InterPro" id="IPR019539">
    <property type="entry name" value="GalKase_N"/>
</dbReference>
<dbReference type="Gene3D" id="3.30.230.10">
    <property type="match status" value="1"/>
</dbReference>
<comment type="function">
    <text evidence="11">Catalyzes the transfer of the gamma-phosphate of ATP to D-galactose to form alpha-D-galactose-1-phosphate (Gal-1-P).</text>
</comment>
<dbReference type="Pfam" id="PF08544">
    <property type="entry name" value="GHMP_kinases_C"/>
    <property type="match status" value="1"/>
</dbReference>
<dbReference type="EMBL" id="CP072385">
    <property type="protein sequence ID" value="QUC09938.1"/>
    <property type="molecule type" value="Genomic_DNA"/>
</dbReference>
<evidence type="ECO:0000256" key="2">
    <source>
        <dbReference type="ARBA" id="ARBA00022490"/>
    </source>
</evidence>
<evidence type="ECO:0000256" key="7">
    <source>
        <dbReference type="ARBA" id="ARBA00022840"/>
    </source>
</evidence>
<dbReference type="GO" id="GO:0000287">
    <property type="term" value="F:magnesium ion binding"/>
    <property type="evidence" value="ECO:0007669"/>
    <property type="project" value="UniProtKB-UniRule"/>
</dbReference>
<dbReference type="NCBIfam" id="TIGR00131">
    <property type="entry name" value="gal_kin"/>
    <property type="match status" value="1"/>
</dbReference>
<feature type="domain" description="GHMP kinase C-terminal" evidence="14">
    <location>
        <begin position="278"/>
        <end position="358"/>
    </location>
</feature>
<dbReference type="RefSeq" id="WP_014846440.1">
    <property type="nucleotide sequence ID" value="NZ_CAJZDL010000028.1"/>
</dbReference>
<keyword evidence="6 11" id="KW-0418">Kinase</keyword>
<dbReference type="PIRSF" id="PIRSF000530">
    <property type="entry name" value="Galactokinase"/>
    <property type="match status" value="1"/>
</dbReference>
<feature type="binding site" evidence="11">
    <location>
        <begin position="34"/>
        <end position="37"/>
    </location>
    <ligand>
        <name>substrate</name>
    </ligand>
</feature>
<dbReference type="InterPro" id="IPR036554">
    <property type="entry name" value="GHMP_kinase_C_sf"/>
</dbReference>
<gene>
    <name evidence="17" type="primary">galK_1</name>
    <name evidence="11 16" type="synonym">galK</name>
    <name evidence="16" type="ORF">J5A53_08860</name>
    <name evidence="17" type="ORF">NCTC12967_01341</name>
</gene>
<feature type="active site" description="Proton acceptor" evidence="11">
    <location>
        <position position="171"/>
    </location>
</feature>
<keyword evidence="10 11" id="KW-0119">Carbohydrate metabolism</keyword>
<dbReference type="InterPro" id="IPR006206">
    <property type="entry name" value="Mevalonate/galactokinase"/>
</dbReference>
<dbReference type="GeneID" id="64406815"/>
<organism evidence="17 18">
    <name type="scientific">Arachnia propionica</name>
    <dbReference type="NCBI Taxonomy" id="1750"/>
    <lineage>
        <taxon>Bacteria</taxon>
        <taxon>Bacillati</taxon>
        <taxon>Actinomycetota</taxon>
        <taxon>Actinomycetes</taxon>
        <taxon>Propionibacteriales</taxon>
        <taxon>Propionibacteriaceae</taxon>
        <taxon>Arachnia</taxon>
    </lineage>
</organism>
<dbReference type="GO" id="GO:0005524">
    <property type="term" value="F:ATP binding"/>
    <property type="evidence" value="ECO:0007669"/>
    <property type="project" value="UniProtKB-UniRule"/>
</dbReference>
<evidence type="ECO:0000313" key="16">
    <source>
        <dbReference type="EMBL" id="QUC09938.1"/>
    </source>
</evidence>
<dbReference type="InterPro" id="IPR006204">
    <property type="entry name" value="GHMP_kinase_N_dom"/>
</dbReference>
<dbReference type="AlphaFoldDB" id="A0A3N4D1W9"/>
<evidence type="ECO:0000313" key="17">
    <source>
        <dbReference type="EMBL" id="VEH70057.1"/>
    </source>
</evidence>
<dbReference type="Proteomes" id="UP000677180">
    <property type="component" value="Chromosome"/>
</dbReference>
<reference evidence="17 18" key="1">
    <citation type="submission" date="2018-12" db="EMBL/GenBank/DDBJ databases">
        <authorList>
            <consortium name="Pathogen Informatics"/>
        </authorList>
    </citation>
    <scope>NUCLEOTIDE SEQUENCE [LARGE SCALE GENOMIC DNA]</scope>
    <source>
        <strain evidence="17 18">NCTC12967</strain>
    </source>
</reference>
<evidence type="ECO:0000313" key="18">
    <source>
        <dbReference type="Proteomes" id="UP000273044"/>
    </source>
</evidence>
<dbReference type="PRINTS" id="PR00959">
    <property type="entry name" value="MEVGALKINASE"/>
</dbReference>
<dbReference type="SUPFAM" id="SSF54211">
    <property type="entry name" value="Ribosomal protein S5 domain 2-like"/>
    <property type="match status" value="1"/>
</dbReference>
<feature type="binding site" evidence="11">
    <location>
        <position position="127"/>
    </location>
    <ligand>
        <name>Mg(2+)</name>
        <dbReference type="ChEBI" id="CHEBI:18420"/>
    </ligand>
</feature>
<dbReference type="OrthoDB" id="250531at2"/>
<evidence type="ECO:0000259" key="15">
    <source>
        <dbReference type="Pfam" id="PF10509"/>
    </source>
</evidence>
<dbReference type="PANTHER" id="PTHR10457:SF7">
    <property type="entry name" value="GALACTOKINASE-RELATED"/>
    <property type="match status" value="1"/>
</dbReference>
<comment type="similarity">
    <text evidence="1 11">Belongs to the GHMP kinase family. GalK subfamily.</text>
</comment>
<evidence type="ECO:0000256" key="11">
    <source>
        <dbReference type="HAMAP-Rule" id="MF_00246"/>
    </source>
</evidence>
<evidence type="ECO:0000259" key="14">
    <source>
        <dbReference type="Pfam" id="PF08544"/>
    </source>
</evidence>
<keyword evidence="4 11" id="KW-0479">Metal-binding</keyword>
<comment type="caution">
    <text evidence="11">Lacks conserved residue(s) required for the propagation of feature annotation.</text>
</comment>
<evidence type="ECO:0000256" key="12">
    <source>
        <dbReference type="NCBIfam" id="TIGR00131"/>
    </source>
</evidence>
<dbReference type="InterPro" id="IPR014721">
    <property type="entry name" value="Ribsml_uS5_D2-typ_fold_subgr"/>
</dbReference>
<dbReference type="InterPro" id="IPR022963">
    <property type="entry name" value="Galactokinase_bac"/>
</dbReference>
<evidence type="ECO:0000256" key="3">
    <source>
        <dbReference type="ARBA" id="ARBA00022679"/>
    </source>
</evidence>
<feature type="binding site" evidence="11">
    <location>
        <begin position="121"/>
        <end position="127"/>
    </location>
    <ligand>
        <name>ATP</name>
        <dbReference type="ChEBI" id="CHEBI:30616"/>
    </ligand>
</feature>
<feature type="site" description="Transition state stabilizer" evidence="11">
    <location>
        <position position="28"/>
    </location>
</feature>
<evidence type="ECO:0000256" key="10">
    <source>
        <dbReference type="ARBA" id="ARBA00023277"/>
    </source>
</evidence>
<evidence type="ECO:0000256" key="1">
    <source>
        <dbReference type="ARBA" id="ARBA00006566"/>
    </source>
</evidence>
<evidence type="ECO:0000256" key="9">
    <source>
        <dbReference type="ARBA" id="ARBA00023144"/>
    </source>
</evidence>
<dbReference type="PRINTS" id="PR00473">
    <property type="entry name" value="GALCTOKINASE"/>
</dbReference>
<accession>A0A3N4D1W9</accession>
<dbReference type="SUPFAM" id="SSF55060">
    <property type="entry name" value="GHMP Kinase, C-terminal domain"/>
    <property type="match status" value="1"/>
</dbReference>
<dbReference type="UniPathway" id="UPA00214"/>
<reference evidence="16" key="2">
    <citation type="submission" date="2021-03" db="EMBL/GenBank/DDBJ databases">
        <title>Human Oral Microbial Genomes.</title>
        <authorList>
            <person name="Johnston C.D."/>
            <person name="Chen T."/>
            <person name="Dewhirst F.E."/>
        </authorList>
    </citation>
    <scope>NUCLEOTIDE SEQUENCE</scope>
    <source>
        <strain evidence="16">F0714</strain>
    </source>
</reference>
<evidence type="ECO:0000259" key="13">
    <source>
        <dbReference type="Pfam" id="PF00288"/>
    </source>
</evidence>
<dbReference type="HAMAP" id="MF_00246">
    <property type="entry name" value="Galactokinase"/>
    <property type="match status" value="1"/>
</dbReference>
<evidence type="ECO:0000256" key="5">
    <source>
        <dbReference type="ARBA" id="ARBA00022741"/>
    </source>
</evidence>
<keyword evidence="9 11" id="KW-0299">Galactose metabolism</keyword>
<feature type="domain" description="GHMP kinase N-terminal" evidence="13">
    <location>
        <begin position="92"/>
        <end position="177"/>
    </location>
</feature>
<dbReference type="InterPro" id="IPR006203">
    <property type="entry name" value="GHMP_knse_ATP-bd_CS"/>
</dbReference>
<dbReference type="Proteomes" id="UP000273044">
    <property type="component" value="Chromosome"/>
</dbReference>
<dbReference type="FunFam" id="3.30.70.890:FF:000001">
    <property type="entry name" value="Galactokinase"/>
    <property type="match status" value="1"/>
</dbReference>
<dbReference type="PROSITE" id="PS00106">
    <property type="entry name" value="GALACTOKINASE"/>
    <property type="match status" value="1"/>
</dbReference>
<evidence type="ECO:0000256" key="4">
    <source>
        <dbReference type="ARBA" id="ARBA00022723"/>
    </source>
</evidence>
<dbReference type="GO" id="GO:0004335">
    <property type="term" value="F:galactokinase activity"/>
    <property type="evidence" value="ECO:0007669"/>
    <property type="project" value="UniProtKB-UniRule"/>
</dbReference>
<dbReference type="InterPro" id="IPR020568">
    <property type="entry name" value="Ribosomal_Su5_D2-typ_SF"/>
</dbReference>
<evidence type="ECO:0000256" key="6">
    <source>
        <dbReference type="ARBA" id="ARBA00022777"/>
    </source>
</evidence>
<feature type="binding site" evidence="11">
    <location>
        <position position="223"/>
    </location>
    <ligand>
        <name>substrate</name>
    </ligand>
</feature>
<dbReference type="Pfam" id="PF00288">
    <property type="entry name" value="GHMP_kinases_N"/>
    <property type="match status" value="1"/>
</dbReference>
<dbReference type="GO" id="GO:0006012">
    <property type="term" value="P:galactose metabolic process"/>
    <property type="evidence" value="ECO:0007669"/>
    <property type="project" value="UniProtKB-UniRule"/>
</dbReference>
<name>A0A3N4D1W9_9ACTN</name>
<keyword evidence="2 11" id="KW-0963">Cytoplasm</keyword>
<comment type="catalytic activity">
    <reaction evidence="11">
        <text>alpha-D-galactose + ATP = alpha-D-galactose 1-phosphate + ADP + H(+)</text>
        <dbReference type="Rhea" id="RHEA:13553"/>
        <dbReference type="ChEBI" id="CHEBI:15378"/>
        <dbReference type="ChEBI" id="CHEBI:28061"/>
        <dbReference type="ChEBI" id="CHEBI:30616"/>
        <dbReference type="ChEBI" id="CHEBI:58336"/>
        <dbReference type="ChEBI" id="CHEBI:456216"/>
        <dbReference type="EC" id="2.7.1.6"/>
    </reaction>
</comment>
<evidence type="ECO:0000256" key="8">
    <source>
        <dbReference type="ARBA" id="ARBA00022842"/>
    </source>
</evidence>
<dbReference type="OMA" id="VMPCAIN"/>
<dbReference type="FunFam" id="3.30.230.10:FF:000017">
    <property type="entry name" value="Galactokinase"/>
    <property type="match status" value="1"/>
</dbReference>
<keyword evidence="5 11" id="KW-0547">Nucleotide-binding</keyword>
<comment type="subcellular location">
    <subcellularLocation>
        <location evidence="11">Cytoplasm</location>
    </subcellularLocation>
</comment>